<evidence type="ECO:0000313" key="2">
    <source>
        <dbReference type="Proteomes" id="UP000265703"/>
    </source>
</evidence>
<comment type="caution">
    <text evidence="1">The sequence shown here is derived from an EMBL/GenBank/DDBJ whole genome shotgun (WGS) entry which is preliminary data.</text>
</comment>
<evidence type="ECO:0000313" key="1">
    <source>
        <dbReference type="EMBL" id="RIA82325.1"/>
    </source>
</evidence>
<proteinExistence type="predicted"/>
<keyword evidence="2" id="KW-1185">Reference proteome</keyword>
<reference evidence="1 2" key="1">
    <citation type="submission" date="2018-06" db="EMBL/GenBank/DDBJ databases">
        <title>Comparative genomics reveals the genomic features of Rhizophagus irregularis, R. cerebriforme, R. diaphanum and Gigaspora rosea, and their symbiotic lifestyle signature.</title>
        <authorList>
            <person name="Morin E."/>
            <person name="San Clemente H."/>
            <person name="Chen E.C.H."/>
            <person name="De La Providencia I."/>
            <person name="Hainaut M."/>
            <person name="Kuo A."/>
            <person name="Kohler A."/>
            <person name="Murat C."/>
            <person name="Tang N."/>
            <person name="Roy S."/>
            <person name="Loubradou J."/>
            <person name="Henrissat B."/>
            <person name="Grigoriev I.V."/>
            <person name="Corradi N."/>
            <person name="Roux C."/>
            <person name="Martin F.M."/>
        </authorList>
    </citation>
    <scope>NUCLEOTIDE SEQUENCE [LARGE SCALE GENOMIC DNA]</scope>
    <source>
        <strain evidence="1 2">DAOM 227022</strain>
    </source>
</reference>
<dbReference type="Proteomes" id="UP000265703">
    <property type="component" value="Unassembled WGS sequence"/>
</dbReference>
<gene>
    <name evidence="1" type="ORF">C1645_835541</name>
</gene>
<accession>A0A397SDJ3</accession>
<dbReference type="OrthoDB" id="2439880at2759"/>
<dbReference type="AlphaFoldDB" id="A0A397SDJ3"/>
<organism evidence="1 2">
    <name type="scientific">Glomus cerebriforme</name>
    <dbReference type="NCBI Taxonomy" id="658196"/>
    <lineage>
        <taxon>Eukaryota</taxon>
        <taxon>Fungi</taxon>
        <taxon>Fungi incertae sedis</taxon>
        <taxon>Mucoromycota</taxon>
        <taxon>Glomeromycotina</taxon>
        <taxon>Glomeromycetes</taxon>
        <taxon>Glomerales</taxon>
        <taxon>Glomeraceae</taxon>
        <taxon>Glomus</taxon>
    </lineage>
</organism>
<sequence>MLKNMRKEKYEGKTSHSNIAYEKSDFWNNNLLINEPDLWDDNLSIKDQIQNKDIKLMIIEQPIETPVKKIGKVKKSDETDEEINNNLTFLLSINSEDFYGITLANTIMDKIYLLNTEWFK</sequence>
<dbReference type="EMBL" id="QKYT01000677">
    <property type="protein sequence ID" value="RIA82325.1"/>
    <property type="molecule type" value="Genomic_DNA"/>
</dbReference>
<name>A0A397SDJ3_9GLOM</name>
<protein>
    <submittedName>
        <fullName evidence="1">Uncharacterized protein</fullName>
    </submittedName>
</protein>